<feature type="non-terminal residue" evidence="2">
    <location>
        <position position="409"/>
    </location>
</feature>
<organism evidence="2 3">
    <name type="scientific">Triplophysa rosa</name>
    <name type="common">Cave loach</name>
    <dbReference type="NCBI Taxonomy" id="992332"/>
    <lineage>
        <taxon>Eukaryota</taxon>
        <taxon>Metazoa</taxon>
        <taxon>Chordata</taxon>
        <taxon>Craniata</taxon>
        <taxon>Vertebrata</taxon>
        <taxon>Euteleostomi</taxon>
        <taxon>Actinopterygii</taxon>
        <taxon>Neopterygii</taxon>
        <taxon>Teleostei</taxon>
        <taxon>Ostariophysi</taxon>
        <taxon>Cypriniformes</taxon>
        <taxon>Nemacheilidae</taxon>
        <taxon>Triplophysa</taxon>
    </lineage>
</organism>
<dbReference type="PANTHER" id="PTHR45749">
    <property type="match status" value="1"/>
</dbReference>
<dbReference type="SUPFAM" id="SSF53098">
    <property type="entry name" value="Ribonuclease H-like"/>
    <property type="match status" value="1"/>
</dbReference>
<dbReference type="EMBL" id="JAFHDT010000011">
    <property type="protein sequence ID" value="KAI7802952.1"/>
    <property type="molecule type" value="Genomic_DNA"/>
</dbReference>
<dbReference type="PANTHER" id="PTHR45749:SF21">
    <property type="entry name" value="DUF4371 DOMAIN-CONTAINING PROTEIN"/>
    <property type="match status" value="1"/>
</dbReference>
<dbReference type="AlphaFoldDB" id="A0A9W7WIF0"/>
<evidence type="ECO:0000313" key="3">
    <source>
        <dbReference type="Proteomes" id="UP001059041"/>
    </source>
</evidence>
<dbReference type="Pfam" id="PF14291">
    <property type="entry name" value="DUF4371"/>
    <property type="match status" value="1"/>
</dbReference>
<name>A0A9W7WIF0_TRIRA</name>
<evidence type="ECO:0000259" key="1">
    <source>
        <dbReference type="Pfam" id="PF14291"/>
    </source>
</evidence>
<sequence length="409" mass="46206">MFRSVLFLGKKGLAFRGDSTRDGILYELMLERTYNLPRERQWIERRDNWLSDTIQNEIIQLYECAIQREIVSRATSSPYYGLTADGTTDSSTTEQFSLTLQYVDENLDINSDFLGFYNAPDSSGETLFRCIKDVFLRLNIPIERLHGYCFDGASNMSGRFLGVQAFLRKLCPGSLFVHCANHSLDLVLQETAREVGLIADSVNFVQGVAVVISESAKRKELYQSMFGCDEIITLLAICPTRWCIRTVAVKRVCSAYREIIKTLQQLKEDKTVRGETRAKIGGLLRQAMKAKTYYGLLCCEAIFEPCESVARSLQHTKASALGALNCAELLIMRMDALRNDPVSDTMLQTVSTAGLEMPGECRVAKTPGSFRHAAGPEEDAQVAQHTWRREFYETVDLVTAKIKRRFDQE</sequence>
<dbReference type="Proteomes" id="UP001059041">
    <property type="component" value="Linkage Group LG11"/>
</dbReference>
<dbReference type="InterPro" id="IPR012337">
    <property type="entry name" value="RNaseH-like_sf"/>
</dbReference>
<dbReference type="InterPro" id="IPR025398">
    <property type="entry name" value="DUF4371"/>
</dbReference>
<feature type="domain" description="DUF4371" evidence="1">
    <location>
        <begin position="49"/>
        <end position="162"/>
    </location>
</feature>
<keyword evidence="3" id="KW-1185">Reference proteome</keyword>
<proteinExistence type="predicted"/>
<evidence type="ECO:0000313" key="2">
    <source>
        <dbReference type="EMBL" id="KAI7802952.1"/>
    </source>
</evidence>
<protein>
    <submittedName>
        <fullName evidence="2">Zinc finger MYM-type protein 1-like</fullName>
    </submittedName>
</protein>
<reference evidence="2" key="1">
    <citation type="submission" date="2021-02" db="EMBL/GenBank/DDBJ databases">
        <title>Comparative genomics reveals that relaxation of natural selection precedes convergent phenotypic evolution of cavefish.</title>
        <authorList>
            <person name="Peng Z."/>
        </authorList>
    </citation>
    <scope>NUCLEOTIDE SEQUENCE</scope>
    <source>
        <tissue evidence="2">Muscle</tissue>
    </source>
</reference>
<gene>
    <name evidence="2" type="ORF">IRJ41_000464</name>
</gene>
<comment type="caution">
    <text evidence="2">The sequence shown here is derived from an EMBL/GenBank/DDBJ whole genome shotgun (WGS) entry which is preliminary data.</text>
</comment>
<accession>A0A9W7WIF0</accession>